<reference evidence="2 3" key="1">
    <citation type="submission" date="2018-03" db="EMBL/GenBank/DDBJ databases">
        <title>The draft genome of Sphingosinicella sp. GL-C-18.</title>
        <authorList>
            <person name="Liu L."/>
            <person name="Li L."/>
            <person name="Liang L."/>
            <person name="Zhang X."/>
            <person name="Wang T."/>
        </authorList>
    </citation>
    <scope>NUCLEOTIDE SEQUENCE [LARGE SCALE GENOMIC DNA]</scope>
    <source>
        <strain evidence="2 3">GL-C-18</strain>
    </source>
</reference>
<organism evidence="2 3">
    <name type="scientific">Allosphingosinicella deserti</name>
    <dbReference type="NCBI Taxonomy" id="2116704"/>
    <lineage>
        <taxon>Bacteria</taxon>
        <taxon>Pseudomonadati</taxon>
        <taxon>Pseudomonadota</taxon>
        <taxon>Alphaproteobacteria</taxon>
        <taxon>Sphingomonadales</taxon>
        <taxon>Sphingomonadaceae</taxon>
        <taxon>Allosphingosinicella</taxon>
    </lineage>
</organism>
<sequence length="77" mass="8038">MQDGGDAANDDHQGGTRAVYRPGDVRSCPECGGAHWLVGRLLAECNDCGTAVPLGEVKLHGAGADRGRRGWKHGRAA</sequence>
<evidence type="ECO:0000313" key="2">
    <source>
        <dbReference type="EMBL" id="PSJ37272.1"/>
    </source>
</evidence>
<dbReference type="Proteomes" id="UP000241167">
    <property type="component" value="Unassembled WGS sequence"/>
</dbReference>
<protein>
    <submittedName>
        <fullName evidence="2">Uncharacterized protein</fullName>
    </submittedName>
</protein>
<accession>A0A2P7QH32</accession>
<gene>
    <name evidence="2" type="ORF">C7I55_22375</name>
</gene>
<comment type="caution">
    <text evidence="2">The sequence shown here is derived from an EMBL/GenBank/DDBJ whole genome shotgun (WGS) entry which is preliminary data.</text>
</comment>
<name>A0A2P7QH32_9SPHN</name>
<evidence type="ECO:0000256" key="1">
    <source>
        <dbReference type="SAM" id="MobiDB-lite"/>
    </source>
</evidence>
<dbReference type="EMBL" id="PXYI01000009">
    <property type="protein sequence ID" value="PSJ37272.1"/>
    <property type="molecule type" value="Genomic_DNA"/>
</dbReference>
<keyword evidence="3" id="KW-1185">Reference proteome</keyword>
<evidence type="ECO:0000313" key="3">
    <source>
        <dbReference type="Proteomes" id="UP000241167"/>
    </source>
</evidence>
<feature type="region of interest" description="Disordered" evidence="1">
    <location>
        <begin position="1"/>
        <end position="24"/>
    </location>
</feature>
<dbReference type="AlphaFoldDB" id="A0A2P7QH32"/>
<proteinExistence type="predicted"/>